<dbReference type="Proteomes" id="UP000006757">
    <property type="component" value="Unassembled WGS sequence"/>
</dbReference>
<sequence length="105" mass="12015">MSLPWPASSLSLSSVAALLLVFLISYFLFKTQLFHSQRNMPGDKNEQQGAWRPGLAESLTTDFVAKYKQLQAELEELRDAKEQADKYQKLYEESQAEIKELLGEM</sequence>
<dbReference type="AlphaFoldDB" id="K1VV27"/>
<name>K1VV27_TRIAC</name>
<feature type="transmembrane region" description="Helical" evidence="2">
    <location>
        <begin position="12"/>
        <end position="29"/>
    </location>
</feature>
<keyword evidence="2" id="KW-0472">Membrane</keyword>
<reference evidence="3 4" key="1">
    <citation type="journal article" date="2012" name="Eukaryot. Cell">
        <title>Genome sequence of the Trichosporon asahii environmental strain CBS 8904.</title>
        <authorList>
            <person name="Yang R.Y."/>
            <person name="Li H.T."/>
            <person name="Zhu H."/>
            <person name="Zhou G.P."/>
            <person name="Wang M."/>
            <person name="Wang L."/>
        </authorList>
    </citation>
    <scope>NUCLEOTIDE SEQUENCE [LARGE SCALE GENOMIC DNA]</scope>
    <source>
        <strain evidence="3 4">CBS 8904</strain>
    </source>
</reference>
<evidence type="ECO:0000256" key="2">
    <source>
        <dbReference type="SAM" id="Phobius"/>
    </source>
</evidence>
<evidence type="ECO:0000313" key="4">
    <source>
        <dbReference type="Proteomes" id="UP000006757"/>
    </source>
</evidence>
<keyword evidence="4" id="KW-1185">Reference proteome</keyword>
<organism evidence="3 4">
    <name type="scientific">Trichosporon asahii var. asahii (strain CBS 8904)</name>
    <name type="common">Yeast</name>
    <dbReference type="NCBI Taxonomy" id="1220162"/>
    <lineage>
        <taxon>Eukaryota</taxon>
        <taxon>Fungi</taxon>
        <taxon>Dikarya</taxon>
        <taxon>Basidiomycota</taxon>
        <taxon>Agaricomycotina</taxon>
        <taxon>Tremellomycetes</taxon>
        <taxon>Trichosporonales</taxon>
        <taxon>Trichosporonaceae</taxon>
        <taxon>Trichosporon</taxon>
    </lineage>
</organism>
<keyword evidence="2" id="KW-0812">Transmembrane</keyword>
<evidence type="ECO:0000313" key="3">
    <source>
        <dbReference type="EMBL" id="EKD04381.1"/>
    </source>
</evidence>
<comment type="caution">
    <text evidence="3">The sequence shown here is derived from an EMBL/GenBank/DDBJ whole genome shotgun (WGS) entry which is preliminary data.</text>
</comment>
<feature type="coiled-coil region" evidence="1">
    <location>
        <begin position="60"/>
        <end position="104"/>
    </location>
</feature>
<dbReference type="HOGENOM" id="CLU_2238498_0_0_1"/>
<dbReference type="InParanoid" id="K1VV27"/>
<dbReference type="EMBL" id="AMBO01000227">
    <property type="protein sequence ID" value="EKD04381.1"/>
    <property type="molecule type" value="Genomic_DNA"/>
</dbReference>
<evidence type="ECO:0000256" key="1">
    <source>
        <dbReference type="SAM" id="Coils"/>
    </source>
</evidence>
<protein>
    <submittedName>
        <fullName evidence="3">Uncharacterized protein</fullName>
    </submittedName>
</protein>
<gene>
    <name evidence="3" type="ORF">A1Q2_01412</name>
</gene>
<keyword evidence="1" id="KW-0175">Coiled coil</keyword>
<proteinExistence type="predicted"/>
<keyword evidence="2" id="KW-1133">Transmembrane helix</keyword>
<accession>K1VV27</accession>